<evidence type="ECO:0000313" key="2">
    <source>
        <dbReference type="EMBL" id="TNJ28445.1"/>
    </source>
</evidence>
<name>A0A4Z1STY8_GIAMU</name>
<dbReference type="VEuPathDB" id="GiardiaDB:GMRT_12577"/>
<feature type="compositionally biased region" description="Pro residues" evidence="1">
    <location>
        <begin position="25"/>
        <end position="46"/>
    </location>
</feature>
<gene>
    <name evidence="2" type="ORF">GMRT_12577</name>
</gene>
<sequence>MPPKAIASRSQTQTQSQPQYQSQDPSPPPPPPPPGLALPPMLPNPPLSSTTTLPPPSAIAPNQAQIHPSPTPDLYPERSMLNPPSLLSAQYITDSILGKSLGPASTDFTHPSTGIHPMILPSTTTSVPTGPTSASQIPQPPIYPQSVIPSSLPKIHPNQPNIPVPYDAAEMPSTTMVSSSFQSTQQSPASPQPLSRQPLHRSMAPTVLPVQQPQSSMHLRPASHSQSHQSQSHQSMKTSRTIKHVEPSSQVVLPAERYQVDSVDNERFKKVREGYLSRVSHAVDSLVSTIDSAPTHYTCVFPDELIQHLMGLTSEKRNVGQIRVVGLTVQYILSSMFEKAAELMQQQNLTCLTDELLTQVIKQLGYPYCEADN</sequence>
<feature type="compositionally biased region" description="Low complexity" evidence="1">
    <location>
        <begin position="10"/>
        <end position="24"/>
    </location>
</feature>
<evidence type="ECO:0000256" key="1">
    <source>
        <dbReference type="SAM" id="MobiDB-lite"/>
    </source>
</evidence>
<evidence type="ECO:0000313" key="3">
    <source>
        <dbReference type="Proteomes" id="UP000315496"/>
    </source>
</evidence>
<dbReference type="AlphaFoldDB" id="A0A4Z1STY8"/>
<proteinExistence type="predicted"/>
<protein>
    <submittedName>
        <fullName evidence="2">Uncharacterized protein</fullName>
    </submittedName>
</protein>
<organism evidence="2 3">
    <name type="scientific">Giardia muris</name>
    <dbReference type="NCBI Taxonomy" id="5742"/>
    <lineage>
        <taxon>Eukaryota</taxon>
        <taxon>Metamonada</taxon>
        <taxon>Diplomonadida</taxon>
        <taxon>Hexamitidae</taxon>
        <taxon>Giardiinae</taxon>
        <taxon>Giardia</taxon>
    </lineage>
</organism>
<comment type="caution">
    <text evidence="2">The sequence shown here is derived from an EMBL/GenBank/DDBJ whole genome shotgun (WGS) entry which is preliminary data.</text>
</comment>
<dbReference type="Proteomes" id="UP000315496">
    <property type="component" value="Chromosome 2"/>
</dbReference>
<feature type="region of interest" description="Disordered" evidence="1">
    <location>
        <begin position="107"/>
        <end position="140"/>
    </location>
</feature>
<feature type="region of interest" description="Disordered" evidence="1">
    <location>
        <begin position="173"/>
        <end position="198"/>
    </location>
</feature>
<keyword evidence="3" id="KW-1185">Reference proteome</keyword>
<feature type="compositionally biased region" description="Low complexity" evidence="1">
    <location>
        <begin position="173"/>
        <end position="197"/>
    </location>
</feature>
<reference evidence="2 3" key="1">
    <citation type="submission" date="2019-05" db="EMBL/GenBank/DDBJ databases">
        <title>The compact genome of Giardia muris reveals important steps in the evolution of intestinal protozoan parasites.</title>
        <authorList>
            <person name="Xu F."/>
            <person name="Jimenez-Gonzalez A."/>
            <person name="Einarsson E."/>
            <person name="Astvaldsson A."/>
            <person name="Peirasmaki D."/>
            <person name="Eckmann L."/>
            <person name="Andersson J.O."/>
            <person name="Svard S.G."/>
            <person name="Jerlstrom-Hultqvist J."/>
        </authorList>
    </citation>
    <scope>NUCLEOTIDE SEQUENCE [LARGE SCALE GENOMIC DNA]</scope>
    <source>
        <strain evidence="2 3">Roberts-Thomson</strain>
    </source>
</reference>
<feature type="region of interest" description="Disordered" evidence="1">
    <location>
        <begin position="211"/>
        <end position="245"/>
    </location>
</feature>
<feature type="compositionally biased region" description="Low complexity" evidence="1">
    <location>
        <begin position="121"/>
        <end position="137"/>
    </location>
</feature>
<feature type="region of interest" description="Disordered" evidence="1">
    <location>
        <begin position="1"/>
        <end position="81"/>
    </location>
</feature>
<dbReference type="EMBL" id="VDLU01000002">
    <property type="protein sequence ID" value="TNJ28445.1"/>
    <property type="molecule type" value="Genomic_DNA"/>
</dbReference>
<feature type="compositionally biased region" description="Low complexity" evidence="1">
    <location>
        <begin position="223"/>
        <end position="235"/>
    </location>
</feature>
<accession>A0A4Z1STY8</accession>